<name>A0A8S3DIX9_9BILA</name>
<dbReference type="Proteomes" id="UP000681967">
    <property type="component" value="Unassembled WGS sequence"/>
</dbReference>
<comment type="caution">
    <text evidence="2">The sequence shown here is derived from an EMBL/GenBank/DDBJ whole genome shotgun (WGS) entry which is preliminary data.</text>
</comment>
<accession>A0A8S3DIX9</accession>
<dbReference type="EMBL" id="CAJOBH010253318">
    <property type="protein sequence ID" value="CAF5143431.1"/>
    <property type="molecule type" value="Genomic_DNA"/>
</dbReference>
<dbReference type="AlphaFoldDB" id="A0A8S3DIX9"/>
<feature type="region of interest" description="Disordered" evidence="1">
    <location>
        <begin position="1"/>
        <end position="25"/>
    </location>
</feature>
<organism evidence="2 4">
    <name type="scientific">Rotaria magnacalcarata</name>
    <dbReference type="NCBI Taxonomy" id="392030"/>
    <lineage>
        <taxon>Eukaryota</taxon>
        <taxon>Metazoa</taxon>
        <taxon>Spiralia</taxon>
        <taxon>Gnathifera</taxon>
        <taxon>Rotifera</taxon>
        <taxon>Eurotatoria</taxon>
        <taxon>Bdelloidea</taxon>
        <taxon>Philodinida</taxon>
        <taxon>Philodinidae</taxon>
        <taxon>Rotaria</taxon>
    </lineage>
</organism>
<evidence type="ECO:0000313" key="2">
    <source>
        <dbReference type="EMBL" id="CAF4971214.1"/>
    </source>
</evidence>
<reference evidence="2" key="1">
    <citation type="submission" date="2021-02" db="EMBL/GenBank/DDBJ databases">
        <authorList>
            <person name="Nowell W R."/>
        </authorList>
    </citation>
    <scope>NUCLEOTIDE SEQUENCE</scope>
</reference>
<evidence type="ECO:0000256" key="1">
    <source>
        <dbReference type="SAM" id="MobiDB-lite"/>
    </source>
</evidence>
<proteinExistence type="predicted"/>
<evidence type="ECO:0000313" key="3">
    <source>
        <dbReference type="EMBL" id="CAF5143431.1"/>
    </source>
</evidence>
<protein>
    <submittedName>
        <fullName evidence="2">Uncharacterized protein</fullName>
    </submittedName>
</protein>
<dbReference type="Proteomes" id="UP000681720">
    <property type="component" value="Unassembled WGS sequence"/>
</dbReference>
<dbReference type="EMBL" id="CAJOBJ010196780">
    <property type="protein sequence ID" value="CAF4971214.1"/>
    <property type="molecule type" value="Genomic_DNA"/>
</dbReference>
<evidence type="ECO:0000313" key="4">
    <source>
        <dbReference type="Proteomes" id="UP000681720"/>
    </source>
</evidence>
<sequence>MSHANEARMQTLHDTNTNHPSGENIDPELYQLKIQLAAIQEQQRLQTLMIKQFQQQLKVYQQKRNHVENE</sequence>
<gene>
    <name evidence="3" type="ORF">BYL167_LOCUS70665</name>
    <name evidence="2" type="ORF">GIL414_LOCUS55425</name>
</gene>
<feature type="compositionally biased region" description="Polar residues" evidence="1">
    <location>
        <begin position="12"/>
        <end position="21"/>
    </location>
</feature>
<feature type="non-terminal residue" evidence="2">
    <location>
        <position position="70"/>
    </location>
</feature>